<protein>
    <submittedName>
        <fullName evidence="3">Uncharacterized protein</fullName>
    </submittedName>
</protein>
<dbReference type="HOGENOM" id="CLU_2204843_0_0_5"/>
<proteinExistence type="predicted"/>
<evidence type="ECO:0000313" key="4">
    <source>
        <dbReference type="Proteomes" id="UP000011729"/>
    </source>
</evidence>
<feature type="signal peptide" evidence="2">
    <location>
        <begin position="1"/>
        <end position="22"/>
    </location>
</feature>
<sequence>MNVKYLIVISALTLGSVSIARGANFTVVKELGASSTIIINALFNGEVGDLEGMFSKVIGRADEKQKVNSAQVYKVSSSKKGCKRSKGERNSKSRNDSWRKMFSRFPS</sequence>
<organism evidence="3 4">
    <name type="scientific">Bartonella australis (strain Aust/NH1)</name>
    <dbReference type="NCBI Taxonomy" id="1094489"/>
    <lineage>
        <taxon>Bacteria</taxon>
        <taxon>Pseudomonadati</taxon>
        <taxon>Pseudomonadota</taxon>
        <taxon>Alphaproteobacteria</taxon>
        <taxon>Hyphomicrobiales</taxon>
        <taxon>Bartonellaceae</taxon>
        <taxon>Bartonella</taxon>
    </lineage>
</organism>
<accession>M1PBR0</accession>
<name>M1PBR0_BARAA</name>
<dbReference type="EMBL" id="CP003123">
    <property type="protein sequence ID" value="AGF74071.1"/>
    <property type="molecule type" value="Genomic_DNA"/>
</dbReference>
<dbReference type="Proteomes" id="UP000011729">
    <property type="component" value="Chromosome"/>
</dbReference>
<gene>
    <name evidence="3" type="ordered locus">BAnh1_01790</name>
</gene>
<reference evidence="3 4" key="1">
    <citation type="journal article" date="2013" name="PLoS Genet.">
        <title>A gene transfer agent and a dynamic repertoire of secretion systems hold the keys to the explosive radiation of the emerging pathogen Bartonella.</title>
        <authorList>
            <person name="Guy L."/>
            <person name="Nystedt B."/>
            <person name="Toft C."/>
            <person name="Zaremba-Niedzwiedzka K."/>
            <person name="Berglund E.C."/>
            <person name="Granberg F."/>
            <person name="Naslund K."/>
            <person name="Eriksson A.S."/>
            <person name="Andersson S.G."/>
        </authorList>
    </citation>
    <scope>NUCLEOTIDE SEQUENCE [LARGE SCALE GENOMIC DNA]</scope>
    <source>
        <strain evidence="3 4">Aust/NH1</strain>
    </source>
</reference>
<evidence type="ECO:0000313" key="3">
    <source>
        <dbReference type="EMBL" id="AGF74071.1"/>
    </source>
</evidence>
<keyword evidence="2" id="KW-0732">Signal</keyword>
<dbReference type="KEGG" id="baus:BAnh1_01790"/>
<keyword evidence="4" id="KW-1185">Reference proteome</keyword>
<evidence type="ECO:0000256" key="1">
    <source>
        <dbReference type="SAM" id="MobiDB-lite"/>
    </source>
</evidence>
<feature type="region of interest" description="Disordered" evidence="1">
    <location>
        <begin position="70"/>
        <end position="107"/>
    </location>
</feature>
<evidence type="ECO:0000256" key="2">
    <source>
        <dbReference type="SAM" id="SignalP"/>
    </source>
</evidence>
<dbReference type="AlphaFoldDB" id="M1PBR0"/>
<feature type="compositionally biased region" description="Basic and acidic residues" evidence="1">
    <location>
        <begin position="85"/>
        <end position="99"/>
    </location>
</feature>
<feature type="chain" id="PRO_5004016370" evidence="2">
    <location>
        <begin position="23"/>
        <end position="107"/>
    </location>
</feature>